<feature type="compositionally biased region" description="Basic and acidic residues" evidence="1">
    <location>
        <begin position="36"/>
        <end position="62"/>
    </location>
</feature>
<dbReference type="EMBL" id="JADPRT010000002">
    <property type="protein sequence ID" value="MBF9067370.1"/>
    <property type="molecule type" value="Genomic_DNA"/>
</dbReference>
<reference evidence="2" key="1">
    <citation type="submission" date="2020-11" db="EMBL/GenBank/DDBJ databases">
        <title>Isolation and identification of active actinomycetes.</title>
        <authorList>
            <person name="Yu B."/>
        </authorList>
    </citation>
    <scope>NUCLEOTIDE SEQUENCE</scope>
    <source>
        <strain evidence="2">NEAU-YB345</strain>
    </source>
</reference>
<name>A0A931FCN7_9ACTN</name>
<dbReference type="AlphaFoldDB" id="A0A931FCN7"/>
<feature type="region of interest" description="Disordered" evidence="1">
    <location>
        <begin position="25"/>
        <end position="62"/>
    </location>
</feature>
<keyword evidence="3" id="KW-1185">Reference proteome</keyword>
<proteinExistence type="predicted"/>
<protein>
    <submittedName>
        <fullName evidence="2">Uncharacterized protein</fullName>
    </submittedName>
</protein>
<comment type="caution">
    <text evidence="2">The sequence shown here is derived from an EMBL/GenBank/DDBJ whole genome shotgun (WGS) entry which is preliminary data.</text>
</comment>
<organism evidence="2 3">
    <name type="scientific">Streptacidiphilus fuscans</name>
    <dbReference type="NCBI Taxonomy" id="2789292"/>
    <lineage>
        <taxon>Bacteria</taxon>
        <taxon>Bacillati</taxon>
        <taxon>Actinomycetota</taxon>
        <taxon>Actinomycetes</taxon>
        <taxon>Kitasatosporales</taxon>
        <taxon>Streptomycetaceae</taxon>
        <taxon>Streptacidiphilus</taxon>
    </lineage>
</organism>
<evidence type="ECO:0000313" key="3">
    <source>
        <dbReference type="Proteomes" id="UP000657385"/>
    </source>
</evidence>
<evidence type="ECO:0000256" key="1">
    <source>
        <dbReference type="SAM" id="MobiDB-lite"/>
    </source>
</evidence>
<sequence length="62" mass="7154">MFEFQMIQARQDELIAAADQHRLAREAMRANRSNRSTKDRGAGESRRSRRGSVRDVLHSVAR</sequence>
<dbReference type="RefSeq" id="WP_196192565.1">
    <property type="nucleotide sequence ID" value="NZ_JADPRT010000002.1"/>
</dbReference>
<dbReference type="Proteomes" id="UP000657385">
    <property type="component" value="Unassembled WGS sequence"/>
</dbReference>
<evidence type="ECO:0000313" key="2">
    <source>
        <dbReference type="EMBL" id="MBF9067370.1"/>
    </source>
</evidence>
<accession>A0A931FCN7</accession>
<gene>
    <name evidence="2" type="ORF">I2501_04875</name>
</gene>